<keyword evidence="1" id="KW-0812">Transmembrane</keyword>
<feature type="transmembrane region" description="Helical" evidence="1">
    <location>
        <begin position="389"/>
        <end position="413"/>
    </location>
</feature>
<dbReference type="OrthoDB" id="2505607at2759"/>
<dbReference type="AlphaFoldDB" id="A0A316ZHI1"/>
<dbReference type="RefSeq" id="XP_025600012.1">
    <property type="nucleotide sequence ID" value="XM_025743978.1"/>
</dbReference>
<feature type="transmembrane region" description="Helical" evidence="1">
    <location>
        <begin position="299"/>
        <end position="316"/>
    </location>
</feature>
<feature type="transmembrane region" description="Helical" evidence="1">
    <location>
        <begin position="465"/>
        <end position="486"/>
    </location>
</feature>
<evidence type="ECO:0000313" key="2">
    <source>
        <dbReference type="EMBL" id="PWN99733.1"/>
    </source>
</evidence>
<sequence length="501" mass="54497">MRDTPAAAAAAPSERSPLLQRLAGQTDVQETDLAPQGSARAAPARQLAPDLLRGFLMVAMASDHIAVILGAYPHGTAVASEAASTVVTQWSDTEPFLLRTLTHLCAPGFAMLMGMGLAYWSASRNARGTPPREQVSHLLKRGLALLLVNQVTFLLLSVRPPYFIVFNAVLWALAIDYVCVGGMTIAIEHWLQPTLGLRFARPPPEPLPSEASKAKADGERHASMFVDAVLLLLSAVSLWANVWTSDNQGACTAAEAHTTAGWPASAEWCRLDAPRFWYKLAFGVVQCVNIHVMSAFPPIGWLSFVLFGLLYGRVLVRARWARHTVGVFNASLAVIFGGLFAATRLLQFGNLSTDCLRTPDQLGLPAGANQYLASWRSFLYVTKYPPSPAYAFLTLSACFLLLALFSLPVPALFSAALLPFGQTPLFYYAAHQIVIQLLAFVIIPSPLAHQLPPWAREGRGIGLGAVYYCTYAGLMVLMWFACSAYGRWKSSKGADSIWRFL</sequence>
<dbReference type="GeneID" id="37271522"/>
<proteinExistence type="predicted"/>
<feature type="transmembrane region" description="Helical" evidence="1">
    <location>
        <begin position="54"/>
        <end position="72"/>
    </location>
</feature>
<feature type="transmembrane region" description="Helical" evidence="1">
    <location>
        <begin position="168"/>
        <end position="191"/>
    </location>
</feature>
<evidence type="ECO:0000313" key="3">
    <source>
        <dbReference type="Proteomes" id="UP000245946"/>
    </source>
</evidence>
<feature type="transmembrane region" description="Helical" evidence="1">
    <location>
        <begin position="425"/>
        <end position="445"/>
    </location>
</feature>
<gene>
    <name evidence="2" type="ORF">FA09DRAFT_337232</name>
</gene>
<dbReference type="PANTHER" id="PTHR40407:SF1">
    <property type="entry name" value="HEPARAN-ALPHA-GLUCOSAMINIDE N-ACETYLTRANSFERASE CATALYTIC DOMAIN-CONTAINING PROTEIN"/>
    <property type="match status" value="1"/>
</dbReference>
<organism evidence="2 3">
    <name type="scientific">Tilletiopsis washingtonensis</name>
    <dbReference type="NCBI Taxonomy" id="58919"/>
    <lineage>
        <taxon>Eukaryota</taxon>
        <taxon>Fungi</taxon>
        <taxon>Dikarya</taxon>
        <taxon>Basidiomycota</taxon>
        <taxon>Ustilaginomycotina</taxon>
        <taxon>Exobasidiomycetes</taxon>
        <taxon>Entylomatales</taxon>
        <taxon>Entylomatales incertae sedis</taxon>
        <taxon>Tilletiopsis</taxon>
    </lineage>
</organism>
<feature type="transmembrane region" description="Helical" evidence="1">
    <location>
        <begin position="101"/>
        <end position="122"/>
    </location>
</feature>
<protein>
    <recommendedName>
        <fullName evidence="4">Heparan-alpha-glucosaminide N-acetyltransferase catalytic domain-containing protein</fullName>
    </recommendedName>
</protein>
<accession>A0A316ZHI1</accession>
<keyword evidence="1" id="KW-1133">Transmembrane helix</keyword>
<feature type="transmembrane region" description="Helical" evidence="1">
    <location>
        <begin position="143"/>
        <end position="162"/>
    </location>
</feature>
<evidence type="ECO:0000256" key="1">
    <source>
        <dbReference type="SAM" id="Phobius"/>
    </source>
</evidence>
<feature type="transmembrane region" description="Helical" evidence="1">
    <location>
        <begin position="222"/>
        <end position="240"/>
    </location>
</feature>
<dbReference type="Proteomes" id="UP000245946">
    <property type="component" value="Unassembled WGS sequence"/>
</dbReference>
<dbReference type="STRING" id="58919.A0A316ZHI1"/>
<feature type="transmembrane region" description="Helical" evidence="1">
    <location>
        <begin position="328"/>
        <end position="346"/>
    </location>
</feature>
<evidence type="ECO:0008006" key="4">
    <source>
        <dbReference type="Google" id="ProtNLM"/>
    </source>
</evidence>
<dbReference type="EMBL" id="KZ819287">
    <property type="protein sequence ID" value="PWN99733.1"/>
    <property type="molecule type" value="Genomic_DNA"/>
</dbReference>
<reference evidence="2 3" key="1">
    <citation type="journal article" date="2018" name="Mol. Biol. Evol.">
        <title>Broad Genomic Sampling Reveals a Smut Pathogenic Ancestry of the Fungal Clade Ustilaginomycotina.</title>
        <authorList>
            <person name="Kijpornyongpan T."/>
            <person name="Mondo S.J."/>
            <person name="Barry K."/>
            <person name="Sandor L."/>
            <person name="Lee J."/>
            <person name="Lipzen A."/>
            <person name="Pangilinan J."/>
            <person name="LaButti K."/>
            <person name="Hainaut M."/>
            <person name="Henrissat B."/>
            <person name="Grigoriev I.V."/>
            <person name="Spatafora J.W."/>
            <person name="Aime M.C."/>
        </authorList>
    </citation>
    <scope>NUCLEOTIDE SEQUENCE [LARGE SCALE GENOMIC DNA]</scope>
    <source>
        <strain evidence="2 3">MCA 4186</strain>
    </source>
</reference>
<dbReference type="PANTHER" id="PTHR40407">
    <property type="entry name" value="MEMBRANE PROTEIN-LIKE PROTEIN"/>
    <property type="match status" value="1"/>
</dbReference>
<keyword evidence="3" id="KW-1185">Reference proteome</keyword>
<keyword evidence="1" id="KW-0472">Membrane</keyword>
<name>A0A316ZHI1_9BASI</name>